<name>A0A2N8ZHE7_9VIBR</name>
<keyword evidence="1" id="KW-0732">Signal</keyword>
<dbReference type="EMBL" id="LT960611">
    <property type="protein sequence ID" value="SON51331.1"/>
    <property type="molecule type" value="Genomic_DNA"/>
</dbReference>
<keyword evidence="3" id="KW-1185">Reference proteome</keyword>
<reference evidence="2 3" key="1">
    <citation type="submission" date="2017-10" db="EMBL/GenBank/DDBJ databases">
        <authorList>
            <person name="Banno H."/>
            <person name="Chua N.-H."/>
        </authorList>
    </citation>
    <scope>NUCLEOTIDE SEQUENCE [LARGE SCALE GENOMIC DNA]</scope>
    <source>
        <strain evidence="2">Vibrio tapetis CECT4600</strain>
    </source>
</reference>
<gene>
    <name evidence="2" type="ORF">VTAP4600_A3384</name>
</gene>
<feature type="signal peptide" evidence="1">
    <location>
        <begin position="1"/>
        <end position="22"/>
    </location>
</feature>
<dbReference type="OrthoDB" id="5348860at2"/>
<proteinExistence type="predicted"/>
<dbReference type="RefSeq" id="WP_102523677.1">
    <property type="nucleotide sequence ID" value="NZ_LT960611.1"/>
</dbReference>
<evidence type="ECO:0000313" key="3">
    <source>
        <dbReference type="Proteomes" id="UP000235828"/>
    </source>
</evidence>
<organism evidence="2 3">
    <name type="scientific">Vibrio tapetis subsp. tapetis</name>
    <dbReference type="NCBI Taxonomy" id="1671868"/>
    <lineage>
        <taxon>Bacteria</taxon>
        <taxon>Pseudomonadati</taxon>
        <taxon>Pseudomonadota</taxon>
        <taxon>Gammaproteobacteria</taxon>
        <taxon>Vibrionales</taxon>
        <taxon>Vibrionaceae</taxon>
        <taxon>Vibrio</taxon>
    </lineage>
</organism>
<keyword evidence="2" id="KW-0449">Lipoprotein</keyword>
<dbReference type="AlphaFoldDB" id="A0A2N8ZHE7"/>
<protein>
    <submittedName>
        <fullName evidence="2">Lipoprotein</fullName>
    </submittedName>
</protein>
<feature type="chain" id="PRO_5014711933" evidence="1">
    <location>
        <begin position="23"/>
        <end position="351"/>
    </location>
</feature>
<evidence type="ECO:0000313" key="2">
    <source>
        <dbReference type="EMBL" id="SON51331.1"/>
    </source>
</evidence>
<evidence type="ECO:0000256" key="1">
    <source>
        <dbReference type="SAM" id="SignalP"/>
    </source>
</evidence>
<accession>A0A2N8ZHE7</accession>
<dbReference type="Proteomes" id="UP000235828">
    <property type="component" value="Chromosome A"/>
</dbReference>
<sequence length="351" mass="39489">MTLRTMIALAAASIVLSGCSQSPPPKQTAKPDALVNLSQQTQPQTFILRGEVVIGHEARSIQPCNSSQQYWVHLPSGEFERAQKLMHEAYQPLYGELIGYLVPPPLDGFAADYDATFVVTQVNRLSVEAANACHRPAHPTQAMGNEPFWNAQLTKQNVEFRQPGAETTQSARQSSHISSSIREYQLDNGHLKLTKQHCSDTMSGDIFSWQSTLTLDNKEFQGCAMLSNLDSSRRWVGKYRAQSTENQSFQVALQLNGDHSATTRYHYQNGEPTRVEVGFWQQLNDQQIQVTMTHHQQQYLIAQRIFTLDGDGLITKEEKINDKIYPLHGGGMKLFNTELMPMVSEQSESFQ</sequence>
<dbReference type="PROSITE" id="PS51257">
    <property type="entry name" value="PROKAR_LIPOPROTEIN"/>
    <property type="match status" value="1"/>
</dbReference>
<dbReference type="KEGG" id="vta:A3384"/>